<dbReference type="RefSeq" id="WP_190948055.1">
    <property type="nucleotide sequence ID" value="NZ_JACJTC010000001.1"/>
</dbReference>
<dbReference type="SUPFAM" id="SSF50993">
    <property type="entry name" value="Peptidase/esterase 'gauge' domain"/>
    <property type="match status" value="1"/>
</dbReference>
<evidence type="ECO:0000259" key="7">
    <source>
        <dbReference type="Pfam" id="PF00326"/>
    </source>
</evidence>
<comment type="caution">
    <text evidence="9">The sequence shown here is derived from an EMBL/GenBank/DDBJ whole genome shotgun (WGS) entry which is preliminary data.</text>
</comment>
<dbReference type="Gene3D" id="3.40.50.1820">
    <property type="entry name" value="alpha/beta hydrolase"/>
    <property type="match status" value="1"/>
</dbReference>
<evidence type="ECO:0000313" key="10">
    <source>
        <dbReference type="Proteomes" id="UP000606396"/>
    </source>
</evidence>
<feature type="domain" description="Peptidase S9 prolyl oligopeptidase catalytic" evidence="7">
    <location>
        <begin position="473"/>
        <end position="685"/>
    </location>
</feature>
<keyword evidence="4" id="KW-0645">Protease</keyword>
<dbReference type="PROSITE" id="PS00708">
    <property type="entry name" value="PRO_ENDOPEP_SER"/>
    <property type="match status" value="1"/>
</dbReference>
<comment type="catalytic activity">
    <reaction evidence="1">
        <text>Hydrolysis of Pro-|-Xaa &gt;&gt; Ala-|-Xaa in oligopeptides.</text>
        <dbReference type="EC" id="3.4.21.26"/>
    </reaction>
</comment>
<dbReference type="Gene3D" id="2.130.10.120">
    <property type="entry name" value="Prolyl oligopeptidase, N-terminal domain"/>
    <property type="match status" value="1"/>
</dbReference>
<gene>
    <name evidence="9" type="ORF">H6G94_01675</name>
</gene>
<evidence type="ECO:0000313" key="9">
    <source>
        <dbReference type="EMBL" id="MBD2609992.1"/>
    </source>
</evidence>
<proteinExistence type="inferred from homology"/>
<keyword evidence="10" id="KW-1185">Reference proteome</keyword>
<dbReference type="InterPro" id="IPR029058">
    <property type="entry name" value="AB_hydrolase_fold"/>
</dbReference>
<sequence length="688" mass="77785">MYSEKPLTYPSSHKSNQIDNYHGTVVTDPYRWLENPDSPETRAWIESQNQVTFGYLGEIPARETIKQRLTKLWDYEKYSIPFKEGEQYFYFKNNGLQNQSVLYTLKSLDAEPRILLDPNKFSEDGTVALSGLSISEDGKLLAYGISTSGSDWQEWKVRDIETGEDLQDHLKWIKFSGASWTHDRQGFFYSRYDEPNEKTRLEDVNFYQKLYYHQLGKPQSEDVLIYHRPDQKEWGFSGGVTEDGRYLIISVWLGTDSKNLVFYKDLTNPNAEVIELINEFGADYSFIDNDASVFYFRTDLNAPRGRLIAIDTNKPAPENWQEIIPQSAETLESVGILNNQLVADYLKDAHTQIKIFDLKGEFIREVELPGLGSAGGFGGKRYDTETFYNFTSFTIPGTIYRYDMVTGKSEIFRAPKVDFNPDDYETKQVFYHSKDGTKVPMFITHKKGIKLDGNNPTYLYAYGGFNASMTPGFSVSLLVWMEMGGVYAMPNLRGGGEYGEEWHQGGMKEKKQNVFDDFIAAAEWLIANKYTKTDKLAIAGGSNGGLLVGACMTQRPDLFGAALPAVGVMDMLRFHKFTIGWAWTAEYGSPDNPEEFPALYAYSPLHNLKPDTAYPATLITTADHDDRVVPAHSFKFAAALQANHTGDAPVLIRIETKAGHGAGKPTAKIIEEAADKWAFLVRTLDVEV</sequence>
<feature type="domain" description="Peptidase S9A N-terminal" evidence="8">
    <location>
        <begin position="12"/>
        <end position="413"/>
    </location>
</feature>
<name>A0ABR8H2F6_NOSPU</name>
<organism evidence="9 10">
    <name type="scientific">Nostoc punctiforme FACHB-252</name>
    <dbReference type="NCBI Taxonomy" id="1357509"/>
    <lineage>
        <taxon>Bacteria</taxon>
        <taxon>Bacillati</taxon>
        <taxon>Cyanobacteriota</taxon>
        <taxon>Cyanophyceae</taxon>
        <taxon>Nostocales</taxon>
        <taxon>Nostocaceae</taxon>
        <taxon>Nostoc</taxon>
    </lineage>
</organism>
<keyword evidence="5" id="KW-0378">Hydrolase</keyword>
<dbReference type="PRINTS" id="PR00862">
    <property type="entry name" value="PROLIGOPTASE"/>
</dbReference>
<dbReference type="InterPro" id="IPR002470">
    <property type="entry name" value="Peptidase_S9A"/>
</dbReference>
<dbReference type="Pfam" id="PF00326">
    <property type="entry name" value="Peptidase_S9"/>
    <property type="match status" value="1"/>
</dbReference>
<dbReference type="SUPFAM" id="SSF53474">
    <property type="entry name" value="alpha/beta-Hydrolases"/>
    <property type="match status" value="1"/>
</dbReference>
<evidence type="ECO:0000256" key="5">
    <source>
        <dbReference type="ARBA" id="ARBA00022801"/>
    </source>
</evidence>
<dbReference type="InterPro" id="IPR002471">
    <property type="entry name" value="Pept_S9_AS"/>
</dbReference>
<dbReference type="EC" id="3.4.21.26" evidence="3"/>
<evidence type="ECO:0000256" key="2">
    <source>
        <dbReference type="ARBA" id="ARBA00005228"/>
    </source>
</evidence>
<evidence type="ECO:0000256" key="1">
    <source>
        <dbReference type="ARBA" id="ARBA00001070"/>
    </source>
</evidence>
<evidence type="ECO:0000256" key="6">
    <source>
        <dbReference type="ARBA" id="ARBA00022825"/>
    </source>
</evidence>
<reference evidence="9 10" key="1">
    <citation type="journal article" date="2020" name="ISME J.">
        <title>Comparative genomics reveals insights into cyanobacterial evolution and habitat adaptation.</title>
        <authorList>
            <person name="Chen M.Y."/>
            <person name="Teng W.K."/>
            <person name="Zhao L."/>
            <person name="Hu C.X."/>
            <person name="Zhou Y.K."/>
            <person name="Han B.P."/>
            <person name="Song L.R."/>
            <person name="Shu W.S."/>
        </authorList>
    </citation>
    <scope>NUCLEOTIDE SEQUENCE [LARGE SCALE GENOMIC DNA]</scope>
    <source>
        <strain evidence="9 10">FACHB-252</strain>
    </source>
</reference>
<dbReference type="EMBL" id="JACJTC010000001">
    <property type="protein sequence ID" value="MBD2609992.1"/>
    <property type="molecule type" value="Genomic_DNA"/>
</dbReference>
<evidence type="ECO:0000256" key="3">
    <source>
        <dbReference type="ARBA" id="ARBA00011897"/>
    </source>
</evidence>
<dbReference type="PANTHER" id="PTHR42881">
    <property type="entry name" value="PROLYL ENDOPEPTIDASE"/>
    <property type="match status" value="1"/>
</dbReference>
<dbReference type="InterPro" id="IPR051167">
    <property type="entry name" value="Prolyl_oligopep/macrocyclase"/>
</dbReference>
<keyword evidence="6" id="KW-0720">Serine protease</keyword>
<accession>A0ABR8H2F6</accession>
<dbReference type="Proteomes" id="UP000606396">
    <property type="component" value="Unassembled WGS sequence"/>
</dbReference>
<protein>
    <recommendedName>
        <fullName evidence="3">prolyl oligopeptidase</fullName>
        <ecNumber evidence="3">3.4.21.26</ecNumber>
    </recommendedName>
</protein>
<evidence type="ECO:0000259" key="8">
    <source>
        <dbReference type="Pfam" id="PF02897"/>
    </source>
</evidence>
<dbReference type="InterPro" id="IPR001375">
    <property type="entry name" value="Peptidase_S9_cat"/>
</dbReference>
<dbReference type="InterPro" id="IPR023302">
    <property type="entry name" value="Pept_S9A_N"/>
</dbReference>
<evidence type="ECO:0000256" key="4">
    <source>
        <dbReference type="ARBA" id="ARBA00022670"/>
    </source>
</evidence>
<dbReference type="PANTHER" id="PTHR42881:SF2">
    <property type="entry name" value="PROLYL ENDOPEPTIDASE"/>
    <property type="match status" value="1"/>
</dbReference>
<comment type="similarity">
    <text evidence="2">Belongs to the peptidase S9A family.</text>
</comment>
<dbReference type="Pfam" id="PF02897">
    <property type="entry name" value="Peptidase_S9_N"/>
    <property type="match status" value="1"/>
</dbReference>